<evidence type="ECO:0000313" key="4">
    <source>
        <dbReference type="EMBL" id="SDE41841.1"/>
    </source>
</evidence>
<proteinExistence type="predicted"/>
<dbReference type="Proteomes" id="UP000199321">
    <property type="component" value="Unassembled WGS sequence"/>
</dbReference>
<protein>
    <submittedName>
        <fullName evidence="4">Por secretion system C-terminal sorting domain-containing protein</fullName>
    </submittedName>
</protein>
<dbReference type="InterPro" id="IPR026444">
    <property type="entry name" value="Secre_tail"/>
</dbReference>
<dbReference type="EMBL" id="FNBA01000001">
    <property type="protein sequence ID" value="SDE41841.1"/>
    <property type="molecule type" value="Genomic_DNA"/>
</dbReference>
<dbReference type="Pfam" id="PF18962">
    <property type="entry name" value="Por_Secre_tail"/>
    <property type="match status" value="1"/>
</dbReference>
<reference evidence="4 5" key="1">
    <citation type="submission" date="2016-10" db="EMBL/GenBank/DDBJ databases">
        <authorList>
            <person name="de Groot N.N."/>
        </authorList>
    </citation>
    <scope>NUCLEOTIDE SEQUENCE [LARGE SCALE GENOMIC DNA]</scope>
    <source>
        <strain evidence="4 5">DSM 16195</strain>
    </source>
</reference>
<feature type="domain" description="Secretion system C-terminal sorting" evidence="3">
    <location>
        <begin position="259"/>
        <end position="328"/>
    </location>
</feature>
<keyword evidence="1 2" id="KW-0732">Signal</keyword>
<keyword evidence="5" id="KW-1185">Reference proteome</keyword>
<evidence type="ECO:0000313" key="5">
    <source>
        <dbReference type="Proteomes" id="UP000199321"/>
    </source>
</evidence>
<accession>A0A1G7CRK6</accession>
<feature type="chain" id="PRO_5011494914" evidence="2">
    <location>
        <begin position="19"/>
        <end position="329"/>
    </location>
</feature>
<name>A0A1G7CRK6_9FLAO</name>
<dbReference type="RefSeq" id="WP_093140090.1">
    <property type="nucleotide sequence ID" value="NZ_BMWO01000001.1"/>
</dbReference>
<evidence type="ECO:0000256" key="2">
    <source>
        <dbReference type="SAM" id="SignalP"/>
    </source>
</evidence>
<sequence length="329" mass="34999">MKKITFLAALLMSGVSFAQIVASTSFQEEVITAGVNDAKYFDLGDANVAHDLVNNPLQTPLNQNGVVELGVDARYEPYDTPDVGLTDGDFIGITSFTPSADVGYTDGDQGYQITDVDGNFILEFATVDLTGVTGATVSIDYLFGINSNPLNGNFEGDGTENASSSDRFRIYVKDLTNNTEIDIVDSTGSDIDDLVPFDATSGEYQLEWITGTAALTTGSTVQLVVEARCNAGGEAFFLDNVIFDGILGTNDLQNDQFAIYPNPATKGFVNISSTVAGAKQVAVYDVLGKEVINTTIANDRLNIADLNSGIYIVKIVQGTASITKKLVVN</sequence>
<organism evidence="4 5">
    <name type="scientific">Ulvibacter litoralis</name>
    <dbReference type="NCBI Taxonomy" id="227084"/>
    <lineage>
        <taxon>Bacteria</taxon>
        <taxon>Pseudomonadati</taxon>
        <taxon>Bacteroidota</taxon>
        <taxon>Flavobacteriia</taxon>
        <taxon>Flavobacteriales</taxon>
        <taxon>Flavobacteriaceae</taxon>
        <taxon>Ulvibacter</taxon>
    </lineage>
</organism>
<dbReference type="STRING" id="227084.SAMN05421855_101520"/>
<dbReference type="NCBIfam" id="TIGR04183">
    <property type="entry name" value="Por_Secre_tail"/>
    <property type="match status" value="1"/>
</dbReference>
<evidence type="ECO:0000259" key="3">
    <source>
        <dbReference type="Pfam" id="PF18962"/>
    </source>
</evidence>
<gene>
    <name evidence="4" type="ORF">SAMN05421855_101520</name>
</gene>
<dbReference type="AlphaFoldDB" id="A0A1G7CRK6"/>
<evidence type="ECO:0000256" key="1">
    <source>
        <dbReference type="ARBA" id="ARBA00022729"/>
    </source>
</evidence>
<feature type="signal peptide" evidence="2">
    <location>
        <begin position="1"/>
        <end position="18"/>
    </location>
</feature>
<dbReference type="OrthoDB" id="862563at2"/>